<evidence type="ECO:0000256" key="1">
    <source>
        <dbReference type="ARBA" id="ARBA00022722"/>
    </source>
</evidence>
<dbReference type="InterPro" id="IPR047201">
    <property type="entry name" value="ERI-1_3'hExo-like"/>
</dbReference>
<dbReference type="EMBL" id="JAEHOE010000020">
    <property type="protein sequence ID" value="KAG2496255.1"/>
    <property type="molecule type" value="Genomic_DNA"/>
</dbReference>
<organism evidence="6 7">
    <name type="scientific">Edaphochlamys debaryana</name>
    <dbReference type="NCBI Taxonomy" id="47281"/>
    <lineage>
        <taxon>Eukaryota</taxon>
        <taxon>Viridiplantae</taxon>
        <taxon>Chlorophyta</taxon>
        <taxon>core chlorophytes</taxon>
        <taxon>Chlorophyceae</taxon>
        <taxon>CS clade</taxon>
        <taxon>Chlamydomonadales</taxon>
        <taxon>Chlamydomonadales incertae sedis</taxon>
        <taxon>Edaphochlamys</taxon>
    </lineage>
</organism>
<name>A0A836C108_9CHLO</name>
<dbReference type="InterPro" id="IPR012337">
    <property type="entry name" value="RNaseH-like_sf"/>
</dbReference>
<feature type="domain" description="Exonuclease" evidence="5">
    <location>
        <begin position="199"/>
        <end position="286"/>
    </location>
</feature>
<sequence>MRRESGTIVVRVHIVPYSREAPGAAHADQPRDADDEEQLGTPPAASLAPHGVEYTAQNSQRQSSRADSVEDAHDVAALTAAARHTPGGTRAPGTGTSDHNDPSTPPSSAAARRPGAEAAAEGADGGAAKAEATVGSAAEEPGAAGAAAREGGAAAGEAGEAAGAEAEGDEPPAKRARLPAPFRPPTAKTFSRQVHDFFLVLDLEATCTKRRDLMPVEIIEISAVLLHGYTQRSAGDFQCYVRPTEHPRLDPFCVELTGITQEQVDAAPPLAEALSRLHTWLLGLGALAEGASMLPVTWTDWDLK</sequence>
<evidence type="ECO:0000313" key="7">
    <source>
        <dbReference type="Proteomes" id="UP000612055"/>
    </source>
</evidence>
<dbReference type="AlphaFoldDB" id="A0A836C108"/>
<evidence type="ECO:0000256" key="4">
    <source>
        <dbReference type="SAM" id="MobiDB-lite"/>
    </source>
</evidence>
<keyword evidence="3" id="KW-0269">Exonuclease</keyword>
<keyword evidence="1" id="KW-0540">Nuclease</keyword>
<comment type="caution">
    <text evidence="6">The sequence shown here is derived from an EMBL/GenBank/DDBJ whole genome shotgun (WGS) entry which is preliminary data.</text>
</comment>
<dbReference type="PANTHER" id="PTHR23044">
    <property type="entry name" value="3'-5' EXONUCLEASE ERI1-RELATED"/>
    <property type="match status" value="1"/>
</dbReference>
<dbReference type="Gene3D" id="3.30.420.10">
    <property type="entry name" value="Ribonuclease H-like superfamily/Ribonuclease H"/>
    <property type="match status" value="1"/>
</dbReference>
<gene>
    <name evidence="6" type="ORF">HYH03_005851</name>
</gene>
<dbReference type="OrthoDB" id="438618at2759"/>
<dbReference type="CDD" id="cd06133">
    <property type="entry name" value="ERI-1_3'hExo_like"/>
    <property type="match status" value="1"/>
</dbReference>
<dbReference type="Pfam" id="PF00929">
    <property type="entry name" value="RNase_T"/>
    <property type="match status" value="1"/>
</dbReference>
<evidence type="ECO:0000259" key="5">
    <source>
        <dbReference type="Pfam" id="PF00929"/>
    </source>
</evidence>
<feature type="non-terminal residue" evidence="6">
    <location>
        <position position="304"/>
    </location>
</feature>
<evidence type="ECO:0000256" key="2">
    <source>
        <dbReference type="ARBA" id="ARBA00022801"/>
    </source>
</evidence>
<dbReference type="Proteomes" id="UP000612055">
    <property type="component" value="Unassembled WGS sequence"/>
</dbReference>
<reference evidence="6" key="1">
    <citation type="journal article" date="2020" name="bioRxiv">
        <title>Comparative genomics of Chlamydomonas.</title>
        <authorList>
            <person name="Craig R.J."/>
            <person name="Hasan A.R."/>
            <person name="Ness R.W."/>
            <person name="Keightley P.D."/>
        </authorList>
    </citation>
    <scope>NUCLEOTIDE SEQUENCE</scope>
    <source>
        <strain evidence="6">CCAP 11/70</strain>
    </source>
</reference>
<dbReference type="InterPro" id="IPR036397">
    <property type="entry name" value="RNaseH_sf"/>
</dbReference>
<protein>
    <recommendedName>
        <fullName evidence="5">Exonuclease domain-containing protein</fullName>
    </recommendedName>
</protein>
<evidence type="ECO:0000313" key="6">
    <source>
        <dbReference type="EMBL" id="KAG2496255.1"/>
    </source>
</evidence>
<feature type="compositionally biased region" description="Low complexity" evidence="4">
    <location>
        <begin position="109"/>
        <end position="165"/>
    </location>
</feature>
<keyword evidence="2" id="KW-0378">Hydrolase</keyword>
<evidence type="ECO:0000256" key="3">
    <source>
        <dbReference type="ARBA" id="ARBA00022839"/>
    </source>
</evidence>
<dbReference type="InterPro" id="IPR051274">
    <property type="entry name" value="3-5_Exoribonuclease"/>
</dbReference>
<dbReference type="SUPFAM" id="SSF53098">
    <property type="entry name" value="Ribonuclease H-like"/>
    <property type="match status" value="1"/>
</dbReference>
<dbReference type="GO" id="GO:0000175">
    <property type="term" value="F:3'-5'-RNA exonuclease activity"/>
    <property type="evidence" value="ECO:0007669"/>
    <property type="project" value="InterPro"/>
</dbReference>
<dbReference type="InterPro" id="IPR013520">
    <property type="entry name" value="Ribonucl_H"/>
</dbReference>
<proteinExistence type="predicted"/>
<accession>A0A836C108</accession>
<dbReference type="PANTHER" id="PTHR23044:SF61">
    <property type="entry name" value="3'-5' EXORIBONUCLEASE 1-RELATED"/>
    <property type="match status" value="1"/>
</dbReference>
<feature type="region of interest" description="Disordered" evidence="4">
    <location>
        <begin position="13"/>
        <end position="186"/>
    </location>
</feature>
<feature type="compositionally biased region" description="Polar residues" evidence="4">
    <location>
        <begin position="55"/>
        <end position="66"/>
    </location>
</feature>
<keyword evidence="7" id="KW-1185">Reference proteome</keyword>
<dbReference type="GO" id="GO:0003676">
    <property type="term" value="F:nucleic acid binding"/>
    <property type="evidence" value="ECO:0007669"/>
    <property type="project" value="InterPro"/>
</dbReference>
<feature type="compositionally biased region" description="Low complexity" evidence="4">
    <location>
        <begin position="75"/>
        <end position="96"/>
    </location>
</feature>